<evidence type="ECO:0000313" key="2">
    <source>
        <dbReference type="EMBL" id="GAT31195.1"/>
    </source>
</evidence>
<comment type="caution">
    <text evidence="2">The sequence shown here is derived from an EMBL/GenBank/DDBJ whole genome shotgun (WGS) entry which is preliminary data.</text>
</comment>
<feature type="region of interest" description="Disordered" evidence="1">
    <location>
        <begin position="159"/>
        <end position="215"/>
    </location>
</feature>
<dbReference type="AlphaFoldDB" id="A0A146G0M9"/>
<organism evidence="2 3">
    <name type="scientific">Aspergillus kawachii</name>
    <name type="common">White koji mold</name>
    <name type="synonym">Aspergillus awamori var. kawachi</name>
    <dbReference type="NCBI Taxonomy" id="1069201"/>
    <lineage>
        <taxon>Eukaryota</taxon>
        <taxon>Fungi</taxon>
        <taxon>Dikarya</taxon>
        <taxon>Ascomycota</taxon>
        <taxon>Pezizomycotina</taxon>
        <taxon>Eurotiomycetes</taxon>
        <taxon>Eurotiomycetidae</taxon>
        <taxon>Eurotiales</taxon>
        <taxon>Aspergillaceae</taxon>
        <taxon>Aspergillus</taxon>
        <taxon>Aspergillus subgen. Circumdati</taxon>
    </lineage>
</organism>
<dbReference type="Proteomes" id="UP000075230">
    <property type="component" value="Unassembled WGS sequence"/>
</dbReference>
<protein>
    <submittedName>
        <fullName evidence="2">Uncharacterized protein</fullName>
    </submittedName>
</protein>
<evidence type="ECO:0000313" key="3">
    <source>
        <dbReference type="Proteomes" id="UP000075230"/>
    </source>
</evidence>
<gene>
    <name evidence="2" type="ORF">RIB2604_04100060</name>
</gene>
<reference evidence="3" key="2">
    <citation type="submission" date="2016-02" db="EMBL/GenBank/DDBJ databases">
        <title>Genome sequencing of Aspergillus luchuensis NBRC 4314.</title>
        <authorList>
            <person name="Yamada O."/>
        </authorList>
    </citation>
    <scope>NUCLEOTIDE SEQUENCE [LARGE SCALE GENOMIC DNA]</scope>
    <source>
        <strain evidence="3">RIB 2604</strain>
    </source>
</reference>
<name>A0A146G0M9_ASPKA</name>
<feature type="compositionally biased region" description="Polar residues" evidence="1">
    <location>
        <begin position="197"/>
        <end position="215"/>
    </location>
</feature>
<sequence length="215" mass="24534">MEPENSTSTDNRQRLLQGFWEYRLQDWFPTERGYSISVMRDSQTYSAPIDIVAVTYVHSRLTFHIVASEFDIEHPNLHLELLEDLVRVIIPPIIARGGVQRLFPWGATLIGEIITFYKRHDNDDYLTCEPFSDPYQALGYIEADFETITTSPFNIWEDRITDSPPDTQVNGAMDSDESSADSGVTVETVPTVELNYRPTTGGNRYVNSVETSEEE</sequence>
<reference evidence="2 3" key="1">
    <citation type="journal article" date="2016" name="DNA Res.">
        <title>Genome sequence of Aspergillus luchuensis NBRC 4314.</title>
        <authorList>
            <person name="Yamada O."/>
            <person name="Machida M."/>
            <person name="Hosoyama A."/>
            <person name="Goto M."/>
            <person name="Takahashi T."/>
            <person name="Futagami T."/>
            <person name="Yamagata Y."/>
            <person name="Takeuchi M."/>
            <person name="Kobayashi T."/>
            <person name="Koike H."/>
            <person name="Abe K."/>
            <person name="Asai K."/>
            <person name="Arita M."/>
            <person name="Fujita N."/>
            <person name="Fukuda K."/>
            <person name="Higa K."/>
            <person name="Horikawa H."/>
            <person name="Ishikawa T."/>
            <person name="Jinno K."/>
            <person name="Kato Y."/>
            <person name="Kirimura K."/>
            <person name="Mizutani O."/>
            <person name="Nakasone K."/>
            <person name="Sano M."/>
            <person name="Shiraishi Y."/>
            <person name="Tsukahara M."/>
            <person name="Gomi K."/>
        </authorList>
    </citation>
    <scope>NUCLEOTIDE SEQUENCE [LARGE SCALE GENOMIC DNA]</scope>
    <source>
        <strain evidence="2 3">RIB 2604</strain>
    </source>
</reference>
<dbReference type="VEuPathDB" id="FungiDB:ASPFODRAFT_210453"/>
<evidence type="ECO:0000256" key="1">
    <source>
        <dbReference type="SAM" id="MobiDB-lite"/>
    </source>
</evidence>
<accession>A0A146G0M9</accession>
<dbReference type="EMBL" id="BCWF01000040">
    <property type="protein sequence ID" value="GAT31195.1"/>
    <property type="molecule type" value="Genomic_DNA"/>
</dbReference>
<proteinExistence type="predicted"/>